<sequence>AADAPRQFIPPMLQSKKLPSGLEVIVAEKRGVPAVSFAVLVATGGSSDPSELPGIANITADMLQEGTVSRSSNQISEEFEFIGTRLAIHAGREQTALAVSTLTREWPKALDLVGDLLMDPVFPDEELTRVRNETMNGLRRLQDDATSIANREFAILLHGVDSAYGHPIYGTLKSVGDISRDDLLAHFQNNFNPAHTTLAVTGDVSLDEAVQIAERTFGSWDGTPQTVPTSQDTHQKAPSIARDKTTIYLLDKP</sequence>
<dbReference type="InterPro" id="IPR011249">
    <property type="entry name" value="Metalloenz_LuxS/M16"/>
</dbReference>
<dbReference type="EMBL" id="UINC01189845">
    <property type="protein sequence ID" value="SVE03721.1"/>
    <property type="molecule type" value="Genomic_DNA"/>
</dbReference>
<name>A0A383A7Y9_9ZZZZ</name>
<evidence type="ECO:0000259" key="1">
    <source>
        <dbReference type="Pfam" id="PF00675"/>
    </source>
</evidence>
<dbReference type="InterPro" id="IPR007863">
    <property type="entry name" value="Peptidase_M16_C"/>
</dbReference>
<dbReference type="PANTHER" id="PTHR11851">
    <property type="entry name" value="METALLOPROTEASE"/>
    <property type="match status" value="1"/>
</dbReference>
<feature type="domain" description="Peptidase M16 N-terminal" evidence="1">
    <location>
        <begin position="25"/>
        <end position="136"/>
    </location>
</feature>
<feature type="non-terminal residue" evidence="3">
    <location>
        <position position="1"/>
    </location>
</feature>
<dbReference type="InterPro" id="IPR011765">
    <property type="entry name" value="Pept_M16_N"/>
</dbReference>
<dbReference type="SUPFAM" id="SSF63411">
    <property type="entry name" value="LuxS/MPP-like metallohydrolase"/>
    <property type="match status" value="1"/>
</dbReference>
<accession>A0A383A7Y9</accession>
<evidence type="ECO:0000259" key="2">
    <source>
        <dbReference type="Pfam" id="PF05193"/>
    </source>
</evidence>
<dbReference type="PANTHER" id="PTHR11851:SF224">
    <property type="entry name" value="PROCESSING PROTEASE"/>
    <property type="match status" value="1"/>
</dbReference>
<dbReference type="GO" id="GO:0046872">
    <property type="term" value="F:metal ion binding"/>
    <property type="evidence" value="ECO:0007669"/>
    <property type="project" value="InterPro"/>
</dbReference>
<proteinExistence type="predicted"/>
<dbReference type="Gene3D" id="3.30.830.10">
    <property type="entry name" value="Metalloenzyme, LuxS/M16 peptidase-like"/>
    <property type="match status" value="1"/>
</dbReference>
<dbReference type="AlphaFoldDB" id="A0A383A7Y9"/>
<dbReference type="Pfam" id="PF05193">
    <property type="entry name" value="Peptidase_M16_C"/>
    <property type="match status" value="1"/>
</dbReference>
<protein>
    <recommendedName>
        <fullName evidence="4">Peptidase M16 C-terminal domain-containing protein</fullName>
    </recommendedName>
</protein>
<organism evidence="3">
    <name type="scientific">marine metagenome</name>
    <dbReference type="NCBI Taxonomy" id="408172"/>
    <lineage>
        <taxon>unclassified sequences</taxon>
        <taxon>metagenomes</taxon>
        <taxon>ecological metagenomes</taxon>
    </lineage>
</organism>
<dbReference type="InterPro" id="IPR050361">
    <property type="entry name" value="MPP/UQCRC_Complex"/>
</dbReference>
<gene>
    <name evidence="3" type="ORF">METZ01_LOCUS456575</name>
</gene>
<dbReference type="Pfam" id="PF00675">
    <property type="entry name" value="Peptidase_M16"/>
    <property type="match status" value="1"/>
</dbReference>
<reference evidence="3" key="1">
    <citation type="submission" date="2018-05" db="EMBL/GenBank/DDBJ databases">
        <authorList>
            <person name="Lanie J.A."/>
            <person name="Ng W.-L."/>
            <person name="Kazmierczak K.M."/>
            <person name="Andrzejewski T.M."/>
            <person name="Davidsen T.M."/>
            <person name="Wayne K.J."/>
            <person name="Tettelin H."/>
            <person name="Glass J.I."/>
            <person name="Rusch D."/>
            <person name="Podicherti R."/>
            <person name="Tsui H.-C.T."/>
            <person name="Winkler M.E."/>
        </authorList>
    </citation>
    <scope>NUCLEOTIDE SEQUENCE</scope>
</reference>
<evidence type="ECO:0000313" key="3">
    <source>
        <dbReference type="EMBL" id="SVE03721.1"/>
    </source>
</evidence>
<evidence type="ECO:0008006" key="4">
    <source>
        <dbReference type="Google" id="ProtNLM"/>
    </source>
</evidence>
<feature type="domain" description="Peptidase M16 C-terminal" evidence="2">
    <location>
        <begin position="177"/>
        <end position="240"/>
    </location>
</feature>
<feature type="non-terminal residue" evidence="3">
    <location>
        <position position="253"/>
    </location>
</feature>